<feature type="region of interest" description="Disordered" evidence="1">
    <location>
        <begin position="136"/>
        <end position="166"/>
    </location>
</feature>
<dbReference type="RefSeq" id="WP_153480621.1">
    <property type="nucleotide sequence ID" value="NZ_VWNA01000001.1"/>
</dbReference>
<reference evidence="2 3" key="1">
    <citation type="submission" date="2019-09" db="EMBL/GenBank/DDBJ databases">
        <title>Segnochrobactrum spirostomi gen. nov., sp. nov., isolated from the ciliate Spirostomum cf. yagiui and description of a novel family, Segnochrobactraceae fam. nov. within the order Rhizobiales of the class Alphaproteobacteria.</title>
        <authorList>
            <person name="Akter S."/>
            <person name="Shazib S.U.A."/>
            <person name="Shin M.K."/>
        </authorList>
    </citation>
    <scope>NUCLEOTIDE SEQUENCE [LARGE SCALE GENOMIC DNA]</scope>
    <source>
        <strain evidence="2 3">Sp-1</strain>
    </source>
</reference>
<gene>
    <name evidence="2" type="ORF">F0357_10085</name>
</gene>
<dbReference type="EMBL" id="VWNA01000001">
    <property type="protein sequence ID" value="MQT12991.1"/>
    <property type="molecule type" value="Genomic_DNA"/>
</dbReference>
<dbReference type="InterPro" id="IPR025961">
    <property type="entry name" value="Metal_resist"/>
</dbReference>
<comment type="caution">
    <text evidence="2">The sequence shown here is derived from an EMBL/GenBank/DDBJ whole genome shotgun (WGS) entry which is preliminary data.</text>
</comment>
<name>A0A6A7Y4E2_9HYPH</name>
<evidence type="ECO:0000256" key="1">
    <source>
        <dbReference type="SAM" id="MobiDB-lite"/>
    </source>
</evidence>
<accession>A0A6A7Y4E2</accession>
<sequence>MILKGRTALAVLVALAASLALNFVGIGYLSALMTREHRPPPPPMAFGLKPFPPEIRERLLVEMRAPDSGIHAAFAAAKAAREKTFAIMRADPLDEAALAAAFAGERAAVSAMIAEGQRNLTDIVKTMPASVRAKIGIGGNRMPDELPDGPPDGGPGGPPPGEAPPP</sequence>
<feature type="compositionally biased region" description="Pro residues" evidence="1">
    <location>
        <begin position="148"/>
        <end position="166"/>
    </location>
</feature>
<dbReference type="Pfam" id="PF13801">
    <property type="entry name" value="Metal_resist"/>
    <property type="match status" value="1"/>
</dbReference>
<dbReference type="Proteomes" id="UP000332515">
    <property type="component" value="Unassembled WGS sequence"/>
</dbReference>
<protein>
    <submittedName>
        <fullName evidence="2">Periplasmic heavy metal sensor</fullName>
    </submittedName>
</protein>
<keyword evidence="3" id="KW-1185">Reference proteome</keyword>
<evidence type="ECO:0000313" key="3">
    <source>
        <dbReference type="Proteomes" id="UP000332515"/>
    </source>
</evidence>
<dbReference type="AlphaFoldDB" id="A0A6A7Y4E2"/>
<organism evidence="2 3">
    <name type="scientific">Segnochrobactrum spirostomi</name>
    <dbReference type="NCBI Taxonomy" id="2608987"/>
    <lineage>
        <taxon>Bacteria</taxon>
        <taxon>Pseudomonadati</taxon>
        <taxon>Pseudomonadota</taxon>
        <taxon>Alphaproteobacteria</taxon>
        <taxon>Hyphomicrobiales</taxon>
        <taxon>Segnochrobactraceae</taxon>
        <taxon>Segnochrobactrum</taxon>
    </lineage>
</organism>
<evidence type="ECO:0000313" key="2">
    <source>
        <dbReference type="EMBL" id="MQT12991.1"/>
    </source>
</evidence>
<proteinExistence type="predicted"/>